<comment type="caution">
    <text evidence="2">The sequence shown here is derived from an EMBL/GenBank/DDBJ whole genome shotgun (WGS) entry which is preliminary data.</text>
</comment>
<keyword evidence="3" id="KW-1185">Reference proteome</keyword>
<dbReference type="PROSITE" id="PS51257">
    <property type="entry name" value="PROKAR_LIPOPROTEIN"/>
    <property type="match status" value="1"/>
</dbReference>
<sequence length="227" mass="25355">MKYLTILLVLLTTIPCHAQLFTGCASNGSNTPGQQFSLSVTTGNFQLDQWIGREGDIIRAFFEVNASLFMYDDSGSPNARAFRQAETNLRPDGTVILGRAYVVQMYQFAGNMTVVPVTLAHEFGHIVDYKYRVNRFPGMKAELFADFMAGAYLFYRSYQTETDVIANLKWFMKIGDYAAINDPAHHGTPQQRLAAALAGYYWLKSNSYPGVNVINAIAGTKNYLNLN</sequence>
<gene>
    <name evidence="2" type="ORF">B0O44_104547</name>
</gene>
<reference evidence="2 3" key="1">
    <citation type="submission" date="2018-06" db="EMBL/GenBank/DDBJ databases">
        <title>Genomic Encyclopedia of Archaeal and Bacterial Type Strains, Phase II (KMG-II): from individual species to whole genera.</title>
        <authorList>
            <person name="Goeker M."/>
        </authorList>
    </citation>
    <scope>NUCLEOTIDE SEQUENCE [LARGE SCALE GENOMIC DNA]</scope>
    <source>
        <strain evidence="2 3">DSM 27372</strain>
    </source>
</reference>
<keyword evidence="1" id="KW-0732">Signal</keyword>
<name>A0A318UD99_9SPHI</name>
<dbReference type="RefSeq" id="WP_110831630.1">
    <property type="nucleotide sequence ID" value="NZ_QKLU01000004.1"/>
</dbReference>
<protein>
    <recommendedName>
        <fullName evidence="4">Metalloprotease</fullName>
    </recommendedName>
</protein>
<evidence type="ECO:0008006" key="4">
    <source>
        <dbReference type="Google" id="ProtNLM"/>
    </source>
</evidence>
<organism evidence="2 3">
    <name type="scientific">Pedobacter nutrimenti</name>
    <dbReference type="NCBI Taxonomy" id="1241337"/>
    <lineage>
        <taxon>Bacteria</taxon>
        <taxon>Pseudomonadati</taxon>
        <taxon>Bacteroidota</taxon>
        <taxon>Sphingobacteriia</taxon>
        <taxon>Sphingobacteriales</taxon>
        <taxon>Sphingobacteriaceae</taxon>
        <taxon>Pedobacter</taxon>
    </lineage>
</organism>
<evidence type="ECO:0000256" key="1">
    <source>
        <dbReference type="SAM" id="SignalP"/>
    </source>
</evidence>
<evidence type="ECO:0000313" key="2">
    <source>
        <dbReference type="EMBL" id="PYF74376.1"/>
    </source>
</evidence>
<evidence type="ECO:0000313" key="3">
    <source>
        <dbReference type="Proteomes" id="UP000248198"/>
    </source>
</evidence>
<dbReference type="EMBL" id="QKLU01000004">
    <property type="protein sequence ID" value="PYF74376.1"/>
    <property type="molecule type" value="Genomic_DNA"/>
</dbReference>
<dbReference type="SUPFAM" id="SSF55486">
    <property type="entry name" value="Metalloproteases ('zincins'), catalytic domain"/>
    <property type="match status" value="1"/>
</dbReference>
<proteinExistence type="predicted"/>
<dbReference type="OrthoDB" id="9152336at2"/>
<feature type="signal peptide" evidence="1">
    <location>
        <begin position="1"/>
        <end position="18"/>
    </location>
</feature>
<dbReference type="AlphaFoldDB" id="A0A318UD99"/>
<dbReference type="Proteomes" id="UP000248198">
    <property type="component" value="Unassembled WGS sequence"/>
</dbReference>
<accession>A0A318UD99</accession>
<feature type="chain" id="PRO_5016381275" description="Metalloprotease" evidence="1">
    <location>
        <begin position="19"/>
        <end position="227"/>
    </location>
</feature>